<dbReference type="Pfam" id="PF20100">
    <property type="entry name" value="DUF6490"/>
    <property type="match status" value="1"/>
</dbReference>
<dbReference type="AlphaFoldDB" id="A0A6G1E5V2"/>
<feature type="transmembrane region" description="Helical" evidence="1">
    <location>
        <begin position="128"/>
        <end position="148"/>
    </location>
</feature>
<keyword evidence="1" id="KW-1133">Transmembrane helix</keyword>
<dbReference type="Proteomes" id="UP000479710">
    <property type="component" value="Unassembled WGS sequence"/>
</dbReference>
<proteinExistence type="predicted"/>
<dbReference type="PANTHER" id="PTHR46610:SF20">
    <property type="entry name" value="OS05G0181300 PROTEIN"/>
    <property type="match status" value="1"/>
</dbReference>
<feature type="transmembrane region" description="Helical" evidence="1">
    <location>
        <begin position="101"/>
        <end position="122"/>
    </location>
</feature>
<evidence type="ECO:0000256" key="1">
    <source>
        <dbReference type="SAM" id="Phobius"/>
    </source>
</evidence>
<name>A0A6G1E5V2_9ORYZ</name>
<gene>
    <name evidence="2" type="ORF">E2562_033355</name>
</gene>
<dbReference type="EMBL" id="SPHZ02000005">
    <property type="protein sequence ID" value="KAF0920107.1"/>
    <property type="molecule type" value="Genomic_DNA"/>
</dbReference>
<feature type="transmembrane region" description="Helical" evidence="1">
    <location>
        <begin position="51"/>
        <end position="71"/>
    </location>
</feature>
<reference evidence="2 3" key="1">
    <citation type="submission" date="2019-11" db="EMBL/GenBank/DDBJ databases">
        <title>Whole genome sequence of Oryza granulata.</title>
        <authorList>
            <person name="Li W."/>
        </authorList>
    </citation>
    <scope>NUCLEOTIDE SEQUENCE [LARGE SCALE GENOMIC DNA]</scope>
    <source>
        <strain evidence="3">cv. Menghai</strain>
        <tissue evidence="2">Leaf</tissue>
    </source>
</reference>
<sequence>MATALGSPKEEQQCRIGGGGGGGAVQAIAMLGATAVTAQAAYRARRVPWDLTFVLFAYATLGLLFLCLSMYERLPPPEQEEENGDDDDDDGAVVRRRLKMAVWALSTALSVAFAWRVAAVMPAPALKAAVWGMTSTVVVAGFYVLFVYRPAAISSYSELDTCKEEETLPKLNQIL</sequence>
<dbReference type="InterPro" id="IPR045501">
    <property type="entry name" value="DUF6490"/>
</dbReference>
<organism evidence="2 3">
    <name type="scientific">Oryza meyeriana var. granulata</name>
    <dbReference type="NCBI Taxonomy" id="110450"/>
    <lineage>
        <taxon>Eukaryota</taxon>
        <taxon>Viridiplantae</taxon>
        <taxon>Streptophyta</taxon>
        <taxon>Embryophyta</taxon>
        <taxon>Tracheophyta</taxon>
        <taxon>Spermatophyta</taxon>
        <taxon>Magnoliopsida</taxon>
        <taxon>Liliopsida</taxon>
        <taxon>Poales</taxon>
        <taxon>Poaceae</taxon>
        <taxon>BOP clade</taxon>
        <taxon>Oryzoideae</taxon>
        <taxon>Oryzeae</taxon>
        <taxon>Oryzinae</taxon>
        <taxon>Oryza</taxon>
        <taxon>Oryza meyeriana</taxon>
    </lineage>
</organism>
<keyword evidence="1" id="KW-0472">Membrane</keyword>
<protein>
    <submittedName>
        <fullName evidence="2">Uncharacterized protein</fullName>
    </submittedName>
</protein>
<evidence type="ECO:0000313" key="2">
    <source>
        <dbReference type="EMBL" id="KAF0920107.1"/>
    </source>
</evidence>
<accession>A0A6G1E5V2</accession>
<keyword evidence="1" id="KW-0812">Transmembrane</keyword>
<dbReference type="PANTHER" id="PTHR46610">
    <property type="entry name" value="OS05G0181300 PROTEIN"/>
    <property type="match status" value="1"/>
</dbReference>
<comment type="caution">
    <text evidence="2">The sequence shown here is derived from an EMBL/GenBank/DDBJ whole genome shotgun (WGS) entry which is preliminary data.</text>
</comment>
<keyword evidence="3" id="KW-1185">Reference proteome</keyword>
<dbReference type="OrthoDB" id="685947at2759"/>
<evidence type="ECO:0000313" key="3">
    <source>
        <dbReference type="Proteomes" id="UP000479710"/>
    </source>
</evidence>